<name>A0A0C3KPG3_9AGAM</name>
<accession>A0A0C3KPG3</accession>
<sequence length="66" mass="7132">MSDTGDAGKLSNRKPLSRNPVSTQTDLCVLGLRKTTVAHFESFRLPVAHTISLCMCMRSVLNGVVA</sequence>
<gene>
    <name evidence="2" type="ORF">M407DRAFT_244826</name>
</gene>
<protein>
    <submittedName>
        <fullName evidence="2">Uncharacterized protein</fullName>
    </submittedName>
</protein>
<evidence type="ECO:0000256" key="1">
    <source>
        <dbReference type="SAM" id="MobiDB-lite"/>
    </source>
</evidence>
<dbReference type="Proteomes" id="UP000054248">
    <property type="component" value="Unassembled WGS sequence"/>
</dbReference>
<evidence type="ECO:0000313" key="3">
    <source>
        <dbReference type="Proteomes" id="UP000054248"/>
    </source>
</evidence>
<reference evidence="2 3" key="1">
    <citation type="submission" date="2014-04" db="EMBL/GenBank/DDBJ databases">
        <authorList>
            <consortium name="DOE Joint Genome Institute"/>
            <person name="Kuo A."/>
            <person name="Girlanda M."/>
            <person name="Perotto S."/>
            <person name="Kohler A."/>
            <person name="Nagy L.G."/>
            <person name="Floudas D."/>
            <person name="Copeland A."/>
            <person name="Barry K.W."/>
            <person name="Cichocki N."/>
            <person name="Veneault-Fourrey C."/>
            <person name="LaButti K."/>
            <person name="Lindquist E.A."/>
            <person name="Lipzen A."/>
            <person name="Lundell T."/>
            <person name="Morin E."/>
            <person name="Murat C."/>
            <person name="Sun H."/>
            <person name="Tunlid A."/>
            <person name="Henrissat B."/>
            <person name="Grigoriev I.V."/>
            <person name="Hibbett D.S."/>
            <person name="Martin F."/>
            <person name="Nordberg H.P."/>
            <person name="Cantor M.N."/>
            <person name="Hua S.X."/>
        </authorList>
    </citation>
    <scope>NUCLEOTIDE SEQUENCE [LARGE SCALE GENOMIC DNA]</scope>
    <source>
        <strain evidence="2 3">MUT 4182</strain>
    </source>
</reference>
<dbReference type="EMBL" id="KN823088">
    <property type="protein sequence ID" value="KIO23298.1"/>
    <property type="molecule type" value="Genomic_DNA"/>
</dbReference>
<dbReference type="AlphaFoldDB" id="A0A0C3KPG3"/>
<evidence type="ECO:0000313" key="2">
    <source>
        <dbReference type="EMBL" id="KIO23298.1"/>
    </source>
</evidence>
<proteinExistence type="predicted"/>
<dbReference type="HOGENOM" id="CLU_2833034_0_0_1"/>
<organism evidence="2 3">
    <name type="scientific">Tulasnella calospora MUT 4182</name>
    <dbReference type="NCBI Taxonomy" id="1051891"/>
    <lineage>
        <taxon>Eukaryota</taxon>
        <taxon>Fungi</taxon>
        <taxon>Dikarya</taxon>
        <taxon>Basidiomycota</taxon>
        <taxon>Agaricomycotina</taxon>
        <taxon>Agaricomycetes</taxon>
        <taxon>Cantharellales</taxon>
        <taxon>Tulasnellaceae</taxon>
        <taxon>Tulasnella</taxon>
    </lineage>
</organism>
<reference evidence="3" key="2">
    <citation type="submission" date="2015-01" db="EMBL/GenBank/DDBJ databases">
        <title>Evolutionary Origins and Diversification of the Mycorrhizal Mutualists.</title>
        <authorList>
            <consortium name="DOE Joint Genome Institute"/>
            <consortium name="Mycorrhizal Genomics Consortium"/>
            <person name="Kohler A."/>
            <person name="Kuo A."/>
            <person name="Nagy L.G."/>
            <person name="Floudas D."/>
            <person name="Copeland A."/>
            <person name="Barry K.W."/>
            <person name="Cichocki N."/>
            <person name="Veneault-Fourrey C."/>
            <person name="LaButti K."/>
            <person name="Lindquist E.A."/>
            <person name="Lipzen A."/>
            <person name="Lundell T."/>
            <person name="Morin E."/>
            <person name="Murat C."/>
            <person name="Riley R."/>
            <person name="Ohm R."/>
            <person name="Sun H."/>
            <person name="Tunlid A."/>
            <person name="Henrissat B."/>
            <person name="Grigoriev I.V."/>
            <person name="Hibbett D.S."/>
            <person name="Martin F."/>
        </authorList>
    </citation>
    <scope>NUCLEOTIDE SEQUENCE [LARGE SCALE GENOMIC DNA]</scope>
    <source>
        <strain evidence="3">MUT 4182</strain>
    </source>
</reference>
<keyword evidence="3" id="KW-1185">Reference proteome</keyword>
<feature type="region of interest" description="Disordered" evidence="1">
    <location>
        <begin position="1"/>
        <end position="21"/>
    </location>
</feature>